<dbReference type="InterPro" id="IPR000531">
    <property type="entry name" value="Beta-barrel_TonB"/>
</dbReference>
<feature type="domain" description="TonB-dependent receptor-like beta-barrel" evidence="13">
    <location>
        <begin position="239"/>
        <end position="641"/>
    </location>
</feature>
<evidence type="ECO:0000256" key="12">
    <source>
        <dbReference type="SAM" id="SignalP"/>
    </source>
</evidence>
<dbReference type="InterPro" id="IPR039426">
    <property type="entry name" value="TonB-dep_rcpt-like"/>
</dbReference>
<keyword evidence="7 11" id="KW-0798">TonB box</keyword>
<accession>A0A1X6Z355</accession>
<evidence type="ECO:0000256" key="11">
    <source>
        <dbReference type="RuleBase" id="RU003357"/>
    </source>
</evidence>
<evidence type="ECO:0000313" key="16">
    <source>
        <dbReference type="Proteomes" id="UP000193570"/>
    </source>
</evidence>
<evidence type="ECO:0000256" key="8">
    <source>
        <dbReference type="ARBA" id="ARBA00023136"/>
    </source>
</evidence>
<evidence type="ECO:0000256" key="2">
    <source>
        <dbReference type="ARBA" id="ARBA00022448"/>
    </source>
</evidence>
<keyword evidence="3 10" id="KW-1134">Transmembrane beta strand</keyword>
<keyword evidence="5 12" id="KW-0732">Signal</keyword>
<dbReference type="Gene3D" id="2.170.130.10">
    <property type="entry name" value="TonB-dependent receptor, plug domain"/>
    <property type="match status" value="1"/>
</dbReference>
<comment type="similarity">
    <text evidence="10 11">Belongs to the TonB-dependent receptor family.</text>
</comment>
<reference evidence="15 16" key="1">
    <citation type="submission" date="2017-03" db="EMBL/GenBank/DDBJ databases">
        <authorList>
            <person name="Afonso C.L."/>
            <person name="Miller P.J."/>
            <person name="Scott M.A."/>
            <person name="Spackman E."/>
            <person name="Goraichik I."/>
            <person name="Dimitrov K.M."/>
            <person name="Suarez D.L."/>
            <person name="Swayne D.E."/>
        </authorList>
    </citation>
    <scope>NUCLEOTIDE SEQUENCE [LARGE SCALE GENOMIC DNA]</scope>
    <source>
        <strain evidence="15 16">CECT 8625</strain>
    </source>
</reference>
<dbReference type="PANTHER" id="PTHR30069:SF53">
    <property type="entry name" value="COLICIN I RECEPTOR-RELATED"/>
    <property type="match status" value="1"/>
</dbReference>
<evidence type="ECO:0000259" key="13">
    <source>
        <dbReference type="Pfam" id="PF00593"/>
    </source>
</evidence>
<dbReference type="InterPro" id="IPR037066">
    <property type="entry name" value="Plug_dom_sf"/>
</dbReference>
<proteinExistence type="inferred from homology"/>
<dbReference type="GO" id="GO:0015344">
    <property type="term" value="F:siderophore uptake transmembrane transporter activity"/>
    <property type="evidence" value="ECO:0007669"/>
    <property type="project" value="TreeGrafter"/>
</dbReference>
<dbReference type="OrthoDB" id="9796221at2"/>
<dbReference type="InterPro" id="IPR012910">
    <property type="entry name" value="Plug_dom"/>
</dbReference>
<evidence type="ECO:0000256" key="3">
    <source>
        <dbReference type="ARBA" id="ARBA00022452"/>
    </source>
</evidence>
<gene>
    <name evidence="15" type="primary">cirA</name>
    <name evidence="15" type="ORF">ROJ8625_01826</name>
</gene>
<dbReference type="PANTHER" id="PTHR30069">
    <property type="entry name" value="TONB-DEPENDENT OUTER MEMBRANE RECEPTOR"/>
    <property type="match status" value="1"/>
</dbReference>
<dbReference type="SUPFAM" id="SSF56935">
    <property type="entry name" value="Porins"/>
    <property type="match status" value="1"/>
</dbReference>
<feature type="domain" description="TonB-dependent receptor plug" evidence="14">
    <location>
        <begin position="52"/>
        <end position="164"/>
    </location>
</feature>
<evidence type="ECO:0000259" key="14">
    <source>
        <dbReference type="Pfam" id="PF07715"/>
    </source>
</evidence>
<dbReference type="AlphaFoldDB" id="A0A1X6Z355"/>
<dbReference type="Pfam" id="PF07715">
    <property type="entry name" value="Plug"/>
    <property type="match status" value="1"/>
</dbReference>
<evidence type="ECO:0000256" key="6">
    <source>
        <dbReference type="ARBA" id="ARBA00023065"/>
    </source>
</evidence>
<evidence type="ECO:0000256" key="10">
    <source>
        <dbReference type="PROSITE-ProRule" id="PRU01360"/>
    </source>
</evidence>
<organism evidence="15 16">
    <name type="scientific">Roseivivax jejudonensis</name>
    <dbReference type="NCBI Taxonomy" id="1529041"/>
    <lineage>
        <taxon>Bacteria</taxon>
        <taxon>Pseudomonadati</taxon>
        <taxon>Pseudomonadota</taxon>
        <taxon>Alphaproteobacteria</taxon>
        <taxon>Rhodobacterales</taxon>
        <taxon>Roseobacteraceae</taxon>
        <taxon>Roseivivax</taxon>
    </lineage>
</organism>
<dbReference type="GO" id="GO:0009279">
    <property type="term" value="C:cell outer membrane"/>
    <property type="evidence" value="ECO:0007669"/>
    <property type="project" value="UniProtKB-SubCell"/>
</dbReference>
<name>A0A1X6Z355_9RHOB</name>
<protein>
    <submittedName>
        <fullName evidence="15">Colicin I receptor</fullName>
    </submittedName>
</protein>
<keyword evidence="16" id="KW-1185">Reference proteome</keyword>
<dbReference type="Pfam" id="PF00593">
    <property type="entry name" value="TonB_dep_Rec_b-barrel"/>
    <property type="match status" value="1"/>
</dbReference>
<comment type="subcellular location">
    <subcellularLocation>
        <location evidence="1 10">Cell outer membrane</location>
        <topology evidence="1 10">Multi-pass membrane protein</topology>
    </subcellularLocation>
</comment>
<evidence type="ECO:0000256" key="4">
    <source>
        <dbReference type="ARBA" id="ARBA00022692"/>
    </source>
</evidence>
<sequence length="668" mass="72891">MFFSIHFRYFVVPGALATSLAAPLAYAQAADDGAYDLDTLVITASGFEQRIADAPASITVIGAEEFEGRSNETVVDIVEDVAGVTIEQGGKLSGATVSIRGLPEEYVLFLVDGKPVGSTEEAFYNGWGSGQKTGYLPPASAIDRVEVIRGPMSSLYGTDAAGGVINIITKPVPGTWDGSLTLGTTVPQDEDAGNSREGRFYLSGPIVEDALGLTLYGQAHDREADSFVPGLPEGQRRTLGGKLSWSLNENNDLDFEVRRTRQDFETTEDNATRTGDVQNEFLSYGLTHTLRWGAGFETTTFLIDEDVDITNGDLESSYGKTEFNTKTTMALGRHTLTFGADYTEETTEHDEARFSPSVATGLERWHYALFAEDEVQLTDEFAVTFGLRYDENENYGSQITPRVYGVYAVSPNLTIKGGVSGGYKVPELKQADDLIAEPSGGPRNNALDIGNTDLEPEESTNYEIGAVWNAPSGLQLGGTIYHTTFRNKIDRETVCDTPEADRFTLGGQTAGTCSYGGIDNYVFTSEYVNREEARLSGVELTFDMPLGDFDLSGNYTYADSEITSGDAEGDPFTNTPMHKVNLGLDWKPQASDFGAWGDVRYRSETNVVAEDDRVPGYTLVDAGMTYDFNRTFAGAFAVYNVFDKQMDSETFGQILEGRRFYVGLTSRF</sequence>
<keyword evidence="4 10" id="KW-0812">Transmembrane</keyword>
<dbReference type="CDD" id="cd01347">
    <property type="entry name" value="ligand_gated_channel"/>
    <property type="match status" value="1"/>
</dbReference>
<evidence type="ECO:0000313" key="15">
    <source>
        <dbReference type="EMBL" id="SLN39139.1"/>
    </source>
</evidence>
<dbReference type="GO" id="GO:0044718">
    <property type="term" value="P:siderophore transmembrane transport"/>
    <property type="evidence" value="ECO:0007669"/>
    <property type="project" value="TreeGrafter"/>
</dbReference>
<evidence type="ECO:0000256" key="5">
    <source>
        <dbReference type="ARBA" id="ARBA00022729"/>
    </source>
</evidence>
<keyword evidence="2 10" id="KW-0813">Transport</keyword>
<dbReference type="InterPro" id="IPR036942">
    <property type="entry name" value="Beta-barrel_TonB_sf"/>
</dbReference>
<dbReference type="Gene3D" id="2.40.170.20">
    <property type="entry name" value="TonB-dependent receptor, beta-barrel domain"/>
    <property type="match status" value="1"/>
</dbReference>
<dbReference type="EMBL" id="FWFK01000003">
    <property type="protein sequence ID" value="SLN39139.1"/>
    <property type="molecule type" value="Genomic_DNA"/>
</dbReference>
<feature type="chain" id="PRO_5012914182" evidence="12">
    <location>
        <begin position="30"/>
        <end position="668"/>
    </location>
</feature>
<evidence type="ECO:0000256" key="9">
    <source>
        <dbReference type="ARBA" id="ARBA00023237"/>
    </source>
</evidence>
<keyword evidence="8 10" id="KW-0472">Membrane</keyword>
<keyword evidence="15" id="KW-0675">Receptor</keyword>
<evidence type="ECO:0000256" key="1">
    <source>
        <dbReference type="ARBA" id="ARBA00004571"/>
    </source>
</evidence>
<dbReference type="RefSeq" id="WP_085791551.1">
    <property type="nucleotide sequence ID" value="NZ_FWFK01000003.1"/>
</dbReference>
<dbReference type="PROSITE" id="PS52016">
    <property type="entry name" value="TONB_DEPENDENT_REC_3"/>
    <property type="match status" value="1"/>
</dbReference>
<keyword evidence="6" id="KW-0406">Ion transport</keyword>
<evidence type="ECO:0000256" key="7">
    <source>
        <dbReference type="ARBA" id="ARBA00023077"/>
    </source>
</evidence>
<feature type="signal peptide" evidence="12">
    <location>
        <begin position="1"/>
        <end position="29"/>
    </location>
</feature>
<dbReference type="Proteomes" id="UP000193570">
    <property type="component" value="Unassembled WGS sequence"/>
</dbReference>
<keyword evidence="9 10" id="KW-0998">Cell outer membrane</keyword>